<accession>A0A6A6HRG5</accession>
<dbReference type="Proteomes" id="UP000800094">
    <property type="component" value="Unassembled WGS sequence"/>
</dbReference>
<dbReference type="GeneID" id="54587568"/>
<protein>
    <submittedName>
        <fullName evidence="1">Uncharacterized protein</fullName>
    </submittedName>
</protein>
<evidence type="ECO:0000313" key="2">
    <source>
        <dbReference type="Proteomes" id="UP000800094"/>
    </source>
</evidence>
<reference evidence="1" key="1">
    <citation type="journal article" date="2020" name="Stud. Mycol.">
        <title>101 Dothideomycetes genomes: a test case for predicting lifestyles and emergence of pathogens.</title>
        <authorList>
            <person name="Haridas S."/>
            <person name="Albert R."/>
            <person name="Binder M."/>
            <person name="Bloem J."/>
            <person name="Labutti K."/>
            <person name="Salamov A."/>
            <person name="Andreopoulos B."/>
            <person name="Baker S."/>
            <person name="Barry K."/>
            <person name="Bills G."/>
            <person name="Bluhm B."/>
            <person name="Cannon C."/>
            <person name="Castanera R."/>
            <person name="Culley D."/>
            <person name="Daum C."/>
            <person name="Ezra D."/>
            <person name="Gonzalez J."/>
            <person name="Henrissat B."/>
            <person name="Kuo A."/>
            <person name="Liang C."/>
            <person name="Lipzen A."/>
            <person name="Lutzoni F."/>
            <person name="Magnuson J."/>
            <person name="Mondo S."/>
            <person name="Nolan M."/>
            <person name="Ohm R."/>
            <person name="Pangilinan J."/>
            <person name="Park H.-J."/>
            <person name="Ramirez L."/>
            <person name="Alfaro M."/>
            <person name="Sun H."/>
            <person name="Tritt A."/>
            <person name="Yoshinaga Y."/>
            <person name="Zwiers L.-H."/>
            <person name="Turgeon B."/>
            <person name="Goodwin S."/>
            <person name="Spatafora J."/>
            <person name="Crous P."/>
            <person name="Grigoriev I."/>
        </authorList>
    </citation>
    <scope>NUCLEOTIDE SEQUENCE</scope>
    <source>
        <strain evidence="1">CBS 122368</strain>
    </source>
</reference>
<name>A0A6A6HRG5_9PLEO</name>
<keyword evidence="2" id="KW-1185">Reference proteome</keyword>
<dbReference type="EMBL" id="ML987215">
    <property type="protein sequence ID" value="KAF2240745.1"/>
    <property type="molecule type" value="Genomic_DNA"/>
</dbReference>
<proteinExistence type="predicted"/>
<dbReference type="RefSeq" id="XP_033675749.1">
    <property type="nucleotide sequence ID" value="XM_033834238.1"/>
</dbReference>
<sequence length="151" mass="16786">MSHDQERTFKEIEIYSKRSNKGHLYPRPDLIILNRYLNDTAIHRSVAESPSAIPANSGESVTDNFAVIHDIRAGDGICFEGSLKELVDFGAYDSPSTSLLLFLRGSASPQWLAAVEGLYRASPELYWRHLDFQTFASGARDLYTPPVLPGA</sequence>
<evidence type="ECO:0000313" key="1">
    <source>
        <dbReference type="EMBL" id="KAF2240745.1"/>
    </source>
</evidence>
<gene>
    <name evidence="1" type="ORF">BU26DRAFT_572356</name>
</gene>
<dbReference type="AlphaFoldDB" id="A0A6A6HRG5"/>
<organism evidence="1 2">
    <name type="scientific">Trematosphaeria pertusa</name>
    <dbReference type="NCBI Taxonomy" id="390896"/>
    <lineage>
        <taxon>Eukaryota</taxon>
        <taxon>Fungi</taxon>
        <taxon>Dikarya</taxon>
        <taxon>Ascomycota</taxon>
        <taxon>Pezizomycotina</taxon>
        <taxon>Dothideomycetes</taxon>
        <taxon>Pleosporomycetidae</taxon>
        <taxon>Pleosporales</taxon>
        <taxon>Massarineae</taxon>
        <taxon>Trematosphaeriaceae</taxon>
        <taxon>Trematosphaeria</taxon>
    </lineage>
</organism>